<organism evidence="2 3">
    <name type="scientific">Alteromonas genovensis</name>
    <dbReference type="NCBI Taxonomy" id="471225"/>
    <lineage>
        <taxon>Bacteria</taxon>
        <taxon>Pseudomonadati</taxon>
        <taxon>Pseudomonadota</taxon>
        <taxon>Gammaproteobacteria</taxon>
        <taxon>Alteromonadales</taxon>
        <taxon>Alteromonadaceae</taxon>
        <taxon>Alteromonas/Salinimonas group</taxon>
        <taxon>Alteromonas</taxon>
    </lineage>
</organism>
<accession>A0A6N9TLA3</accession>
<evidence type="ECO:0000313" key="3">
    <source>
        <dbReference type="Proteomes" id="UP000471381"/>
    </source>
</evidence>
<dbReference type="Proteomes" id="UP000471381">
    <property type="component" value="Unassembled WGS sequence"/>
</dbReference>
<comment type="caution">
    <text evidence="2">The sequence shown here is derived from an EMBL/GenBank/DDBJ whole genome shotgun (WGS) entry which is preliminary data.</text>
</comment>
<reference evidence="2 3" key="1">
    <citation type="submission" date="2020-01" db="EMBL/GenBank/DDBJ databases">
        <title>Genomes of bacteria type strains.</title>
        <authorList>
            <person name="Chen J."/>
            <person name="Zhu S."/>
            <person name="Yang J."/>
        </authorList>
    </citation>
    <scope>NUCLEOTIDE SEQUENCE [LARGE SCALE GENOMIC DNA]</scope>
    <source>
        <strain evidence="2 3">LMG 24078</strain>
    </source>
</reference>
<keyword evidence="1" id="KW-0812">Transmembrane</keyword>
<gene>
    <name evidence="2" type="ORF">GTQ48_17235</name>
</gene>
<dbReference type="RefSeq" id="WP_163107777.1">
    <property type="nucleotide sequence ID" value="NZ_JAAAWO010000020.1"/>
</dbReference>
<feature type="transmembrane region" description="Helical" evidence="1">
    <location>
        <begin position="33"/>
        <end position="52"/>
    </location>
</feature>
<dbReference type="EMBL" id="JAAAWO010000020">
    <property type="protein sequence ID" value="NDW17262.1"/>
    <property type="molecule type" value="Genomic_DNA"/>
</dbReference>
<protein>
    <submittedName>
        <fullName evidence="2">Uncharacterized protein</fullName>
    </submittedName>
</protein>
<keyword evidence="1" id="KW-0472">Membrane</keyword>
<dbReference type="AlphaFoldDB" id="A0A6N9TLA3"/>
<keyword evidence="3" id="KW-1185">Reference proteome</keyword>
<feature type="transmembrane region" description="Helical" evidence="1">
    <location>
        <begin position="58"/>
        <end position="75"/>
    </location>
</feature>
<feature type="transmembrane region" description="Helical" evidence="1">
    <location>
        <begin position="100"/>
        <end position="122"/>
    </location>
</feature>
<keyword evidence="1" id="KW-1133">Transmembrane helix</keyword>
<name>A0A6N9TLA3_9ALTE</name>
<sequence length="128" mass="14817">MPIIIYLYLAINIGVTVYAYKYCYFNLSKYGEILEGFAITGVSILLVLAYYYPKIGDFLGGYIFILVALGSAYHFKYRHSYIYEPEEDVKDPQETKFHKYFNFVLIATNLLLILPAYIFGILSGVRYV</sequence>
<evidence type="ECO:0000313" key="2">
    <source>
        <dbReference type="EMBL" id="NDW17262.1"/>
    </source>
</evidence>
<feature type="transmembrane region" description="Helical" evidence="1">
    <location>
        <begin position="6"/>
        <end position="24"/>
    </location>
</feature>
<proteinExistence type="predicted"/>
<evidence type="ECO:0000256" key="1">
    <source>
        <dbReference type="SAM" id="Phobius"/>
    </source>
</evidence>